<accession>A0A0G1PI69</accession>
<protein>
    <recommendedName>
        <fullName evidence="3">CHAT domain-containing protein</fullName>
    </recommendedName>
</protein>
<dbReference type="AlphaFoldDB" id="A0A0G1PI69"/>
<proteinExistence type="predicted"/>
<comment type="caution">
    <text evidence="1">The sequence shown here is derived from an EMBL/GenBank/DDBJ whole genome shotgun (WGS) entry which is preliminary data.</text>
</comment>
<reference evidence="1 2" key="1">
    <citation type="journal article" date="2015" name="Nature">
        <title>rRNA introns, odd ribosomes, and small enigmatic genomes across a large radiation of phyla.</title>
        <authorList>
            <person name="Brown C.T."/>
            <person name="Hug L.A."/>
            <person name="Thomas B.C."/>
            <person name="Sharon I."/>
            <person name="Castelle C.J."/>
            <person name="Singh A."/>
            <person name="Wilkins M.J."/>
            <person name="Williams K.H."/>
            <person name="Banfield J.F."/>
        </authorList>
    </citation>
    <scope>NUCLEOTIDE SEQUENCE [LARGE SCALE GENOMIC DNA]</scope>
</reference>
<gene>
    <name evidence="1" type="ORF">UX47_C0010G0005</name>
</gene>
<dbReference type="Proteomes" id="UP000034794">
    <property type="component" value="Unassembled WGS sequence"/>
</dbReference>
<evidence type="ECO:0000313" key="2">
    <source>
        <dbReference type="Proteomes" id="UP000034794"/>
    </source>
</evidence>
<name>A0A0G1PI69_9BACT</name>
<evidence type="ECO:0000313" key="1">
    <source>
        <dbReference type="EMBL" id="KKU32489.1"/>
    </source>
</evidence>
<organism evidence="1 2">
    <name type="scientific">Candidatus Collierbacteria bacterium GW2011_GWA2_46_26</name>
    <dbReference type="NCBI Taxonomy" id="1618381"/>
    <lineage>
        <taxon>Bacteria</taxon>
        <taxon>Candidatus Collieribacteriota</taxon>
    </lineage>
</organism>
<dbReference type="EMBL" id="LCMI01000010">
    <property type="protein sequence ID" value="KKU32489.1"/>
    <property type="molecule type" value="Genomic_DNA"/>
</dbReference>
<evidence type="ECO:0008006" key="3">
    <source>
        <dbReference type="Google" id="ProtNLM"/>
    </source>
</evidence>
<sequence length="213" mass="23857">MAGILITRPNHDQITTYLSQWSEYVITLAKSRGKSVFDLFSTKAERKYFEQYLESKKPNFLFLNGHGSSDVICGFNDDVLLDEAANSSVVKGLLIFARSCNAGEHLGQILVDKGVKTFIGYSKSFSIAINNHYVFRPKDDPLAKLFIEPSNLIATTIIKGNTVQEAHHRSLLEMRKTLSEMISSDIPNKKDYAFALYNNMIGQVVIGDDQAKI</sequence>